<gene>
    <name evidence="1" type="ORF">CLV62_1556</name>
</gene>
<organism evidence="1 2">
    <name type="scientific">Dysgonomonas alginatilytica</name>
    <dbReference type="NCBI Taxonomy" id="1605892"/>
    <lineage>
        <taxon>Bacteria</taxon>
        <taxon>Pseudomonadati</taxon>
        <taxon>Bacteroidota</taxon>
        <taxon>Bacteroidia</taxon>
        <taxon>Bacteroidales</taxon>
        <taxon>Dysgonomonadaceae</taxon>
        <taxon>Dysgonomonas</taxon>
    </lineage>
</organism>
<protein>
    <submittedName>
        <fullName evidence="1">Uncharacterized protein</fullName>
    </submittedName>
</protein>
<accession>A0A2V3PH73</accession>
<evidence type="ECO:0000313" key="2">
    <source>
        <dbReference type="Proteomes" id="UP000247973"/>
    </source>
</evidence>
<evidence type="ECO:0000313" key="1">
    <source>
        <dbReference type="EMBL" id="PXV57142.1"/>
    </source>
</evidence>
<dbReference type="Proteomes" id="UP000247973">
    <property type="component" value="Unassembled WGS sequence"/>
</dbReference>
<dbReference type="RefSeq" id="WP_110312753.1">
    <property type="nucleotide sequence ID" value="NZ_QICL01000055.1"/>
</dbReference>
<reference evidence="1 2" key="1">
    <citation type="submission" date="2018-03" db="EMBL/GenBank/DDBJ databases">
        <title>Genomic Encyclopedia of Archaeal and Bacterial Type Strains, Phase II (KMG-II): from individual species to whole genera.</title>
        <authorList>
            <person name="Goeker M."/>
        </authorList>
    </citation>
    <scope>NUCLEOTIDE SEQUENCE [LARGE SCALE GENOMIC DNA]</scope>
    <source>
        <strain evidence="1 2">DSM 100214</strain>
    </source>
</reference>
<sequence>MRQVILPLVTTDMSSDDRNILYYENLTNTYNGLKLIFREPYNERDKKHQKYWDRFFTDH</sequence>
<name>A0A2V3PH73_9BACT</name>
<comment type="caution">
    <text evidence="1">The sequence shown here is derived from an EMBL/GenBank/DDBJ whole genome shotgun (WGS) entry which is preliminary data.</text>
</comment>
<dbReference type="EMBL" id="QICL01000055">
    <property type="protein sequence ID" value="PXV57142.1"/>
    <property type="molecule type" value="Genomic_DNA"/>
</dbReference>
<dbReference type="AlphaFoldDB" id="A0A2V3PH73"/>
<proteinExistence type="predicted"/>
<keyword evidence="2" id="KW-1185">Reference proteome</keyword>